<dbReference type="InterPro" id="IPR056706">
    <property type="entry name" value="DUF7804"/>
</dbReference>
<dbReference type="PANTHER" id="PTHR35127:SF1">
    <property type="entry name" value="GENOME ASSEMBLY, CHROMOSOME: A10"/>
    <property type="match status" value="1"/>
</dbReference>
<proteinExistence type="predicted"/>
<evidence type="ECO:0000313" key="3">
    <source>
        <dbReference type="EMBL" id="GAQ84027.1"/>
    </source>
</evidence>
<organism evidence="3 4">
    <name type="scientific">Klebsormidium nitens</name>
    <name type="common">Green alga</name>
    <name type="synonym">Ulothrix nitens</name>
    <dbReference type="NCBI Taxonomy" id="105231"/>
    <lineage>
        <taxon>Eukaryota</taxon>
        <taxon>Viridiplantae</taxon>
        <taxon>Streptophyta</taxon>
        <taxon>Klebsormidiophyceae</taxon>
        <taxon>Klebsormidiales</taxon>
        <taxon>Klebsormidiaceae</taxon>
        <taxon>Klebsormidium</taxon>
    </lineage>
</organism>
<dbReference type="EMBL" id="DF237122">
    <property type="protein sequence ID" value="GAQ84027.1"/>
    <property type="molecule type" value="Genomic_DNA"/>
</dbReference>
<keyword evidence="4" id="KW-1185">Reference proteome</keyword>
<evidence type="ECO:0000256" key="1">
    <source>
        <dbReference type="SAM" id="MobiDB-lite"/>
    </source>
</evidence>
<dbReference type="OMA" id="ECGPACY"/>
<gene>
    <name evidence="3" type="ORF">KFL_001730200</name>
</gene>
<name>A0A1Y1I5M9_KLENI</name>
<dbReference type="OrthoDB" id="2013011at2759"/>
<feature type="domain" description="DUF7804" evidence="2">
    <location>
        <begin position="107"/>
        <end position="184"/>
    </location>
</feature>
<sequence>MASRAALMAQVAPTTSYLGRSQSGSFTSTSSASSDSMPPLRKHDSLRSSFSGRKLPPSLSLDSIQRSPLDTARRRSGVHASAVLSHYSKPEASFPSTFVSDTASVPSPRFDKWLTQAAGEIVRHLEEAPFLHYVFDGKSKEGGPQFHHVSEGVASTSGGWDEIQSQVQAVSPDGVILVQRLGVEAAAGCYGEEYAETSENCAKLEGCPYATGPRTDVWGLVVQGRRNAKHACYILKTTRAVGCSHACTRFSLTRAKCFGPSLHKQLENSWLAS</sequence>
<dbReference type="PANTHER" id="PTHR35127">
    <property type="entry name" value="OS03G0736900 PROTEIN"/>
    <property type="match status" value="1"/>
</dbReference>
<protein>
    <recommendedName>
        <fullName evidence="2">DUF7804 domain-containing protein</fullName>
    </recommendedName>
</protein>
<dbReference type="Proteomes" id="UP000054558">
    <property type="component" value="Unassembled WGS sequence"/>
</dbReference>
<evidence type="ECO:0000259" key="2">
    <source>
        <dbReference type="Pfam" id="PF25089"/>
    </source>
</evidence>
<dbReference type="Pfam" id="PF25089">
    <property type="entry name" value="DUF7804"/>
    <property type="match status" value="1"/>
</dbReference>
<evidence type="ECO:0000313" key="4">
    <source>
        <dbReference type="Proteomes" id="UP000054558"/>
    </source>
</evidence>
<feature type="compositionally biased region" description="Low complexity" evidence="1">
    <location>
        <begin position="21"/>
        <end position="36"/>
    </location>
</feature>
<reference evidence="3 4" key="1">
    <citation type="journal article" date="2014" name="Nat. Commun.">
        <title>Klebsormidium flaccidum genome reveals primary factors for plant terrestrial adaptation.</title>
        <authorList>
            <person name="Hori K."/>
            <person name="Maruyama F."/>
            <person name="Fujisawa T."/>
            <person name="Togashi T."/>
            <person name="Yamamoto N."/>
            <person name="Seo M."/>
            <person name="Sato S."/>
            <person name="Yamada T."/>
            <person name="Mori H."/>
            <person name="Tajima N."/>
            <person name="Moriyama T."/>
            <person name="Ikeuchi M."/>
            <person name="Watanabe M."/>
            <person name="Wada H."/>
            <person name="Kobayashi K."/>
            <person name="Saito M."/>
            <person name="Masuda T."/>
            <person name="Sasaki-Sekimoto Y."/>
            <person name="Mashiguchi K."/>
            <person name="Awai K."/>
            <person name="Shimojima M."/>
            <person name="Masuda S."/>
            <person name="Iwai M."/>
            <person name="Nobusawa T."/>
            <person name="Narise T."/>
            <person name="Kondo S."/>
            <person name="Saito H."/>
            <person name="Sato R."/>
            <person name="Murakawa M."/>
            <person name="Ihara Y."/>
            <person name="Oshima-Yamada Y."/>
            <person name="Ohtaka K."/>
            <person name="Satoh M."/>
            <person name="Sonobe K."/>
            <person name="Ishii M."/>
            <person name="Ohtani R."/>
            <person name="Kanamori-Sato M."/>
            <person name="Honoki R."/>
            <person name="Miyazaki D."/>
            <person name="Mochizuki H."/>
            <person name="Umetsu J."/>
            <person name="Higashi K."/>
            <person name="Shibata D."/>
            <person name="Kamiya Y."/>
            <person name="Sato N."/>
            <person name="Nakamura Y."/>
            <person name="Tabata S."/>
            <person name="Ida S."/>
            <person name="Kurokawa K."/>
            <person name="Ohta H."/>
        </authorList>
    </citation>
    <scope>NUCLEOTIDE SEQUENCE [LARGE SCALE GENOMIC DNA]</scope>
    <source>
        <strain evidence="3 4">NIES-2285</strain>
    </source>
</reference>
<accession>A0A1Y1I5M9</accession>
<feature type="region of interest" description="Disordered" evidence="1">
    <location>
        <begin position="1"/>
        <end position="75"/>
    </location>
</feature>
<dbReference type="AlphaFoldDB" id="A0A1Y1I5M9"/>